<evidence type="ECO:0008006" key="3">
    <source>
        <dbReference type="Google" id="ProtNLM"/>
    </source>
</evidence>
<sequence>MTELWNWRVDGDVDPAEIYQALADVLGRPVLALGAYRPIRPIGGTVLCDVWRRPGDFPVSVDCYGPPGLPEGSAVAAFAHRLGRSCLLPDDTLDGGRYLLVDPDGTMRPVHFDVRDTDEGEVLSGRRLCTRVSPRCRGWSPCHQSRWAPDQVVPALAAA</sequence>
<dbReference type="Proteomes" id="UP001595868">
    <property type="component" value="Unassembled WGS sequence"/>
</dbReference>
<dbReference type="RefSeq" id="WP_377542264.1">
    <property type="nucleotide sequence ID" value="NZ_JBHSBN010000002.1"/>
</dbReference>
<evidence type="ECO:0000313" key="2">
    <source>
        <dbReference type="Proteomes" id="UP001595868"/>
    </source>
</evidence>
<dbReference type="EMBL" id="JBHSBN010000002">
    <property type="protein sequence ID" value="MFC4105255.1"/>
    <property type="molecule type" value="Genomic_DNA"/>
</dbReference>
<comment type="caution">
    <text evidence="1">The sequence shown here is derived from an EMBL/GenBank/DDBJ whole genome shotgun (WGS) entry which is preliminary data.</text>
</comment>
<protein>
    <recommendedName>
        <fullName evidence="3">SUKH-3 immunity protein</fullName>
    </recommendedName>
</protein>
<reference evidence="2" key="1">
    <citation type="journal article" date="2019" name="Int. J. Syst. Evol. Microbiol.">
        <title>The Global Catalogue of Microorganisms (GCM) 10K type strain sequencing project: providing services to taxonomists for standard genome sequencing and annotation.</title>
        <authorList>
            <consortium name="The Broad Institute Genomics Platform"/>
            <consortium name="The Broad Institute Genome Sequencing Center for Infectious Disease"/>
            <person name="Wu L."/>
            <person name="Ma J."/>
        </authorList>
    </citation>
    <scope>NUCLEOTIDE SEQUENCE [LARGE SCALE GENOMIC DNA]</scope>
    <source>
        <strain evidence="2">2902at01</strain>
    </source>
</reference>
<keyword evidence="2" id="KW-1185">Reference proteome</keyword>
<proteinExistence type="predicted"/>
<evidence type="ECO:0000313" key="1">
    <source>
        <dbReference type="EMBL" id="MFC4105255.1"/>
    </source>
</evidence>
<gene>
    <name evidence="1" type="ORF">ACFOX0_04770</name>
</gene>
<name>A0ABV8KGM6_9ACTN</name>
<organism evidence="1 2">
    <name type="scientific">Micromonospora zhanjiangensis</name>
    <dbReference type="NCBI Taxonomy" id="1522057"/>
    <lineage>
        <taxon>Bacteria</taxon>
        <taxon>Bacillati</taxon>
        <taxon>Actinomycetota</taxon>
        <taxon>Actinomycetes</taxon>
        <taxon>Micromonosporales</taxon>
        <taxon>Micromonosporaceae</taxon>
        <taxon>Micromonospora</taxon>
    </lineage>
</organism>
<accession>A0ABV8KGM6</accession>